<dbReference type="Pfam" id="PF04237">
    <property type="entry name" value="YjbR"/>
    <property type="match status" value="1"/>
</dbReference>
<dbReference type="EMBL" id="NVVJ01000113">
    <property type="protein sequence ID" value="PCJ16882.1"/>
    <property type="molecule type" value="Genomic_DNA"/>
</dbReference>
<evidence type="ECO:0000313" key="1">
    <source>
        <dbReference type="EMBL" id="PCJ16882.1"/>
    </source>
</evidence>
<dbReference type="InterPro" id="IPR038056">
    <property type="entry name" value="YjbR-like_sf"/>
</dbReference>
<dbReference type="InterPro" id="IPR007351">
    <property type="entry name" value="YjbR"/>
</dbReference>
<dbReference type="AlphaFoldDB" id="A0A2A5AC51"/>
<dbReference type="InterPro" id="IPR058532">
    <property type="entry name" value="YjbR/MT2646/Rv2570-like"/>
</dbReference>
<sequence length="122" mass="13817">MNYQEAMEYLLAKPEAIADYPFGPDVMVPKIKGKMFATLSTENGIARINLKCDPDEALALRDIFVAIIPGYHMNKKHWNTVTLDGSIPQGEIERMIDNSYLLVIRSLTKAQREALSIKYSVR</sequence>
<dbReference type="Gene3D" id="3.90.1150.30">
    <property type="match status" value="1"/>
</dbReference>
<evidence type="ECO:0000313" key="2">
    <source>
        <dbReference type="Proteomes" id="UP000218327"/>
    </source>
</evidence>
<dbReference type="SUPFAM" id="SSF142906">
    <property type="entry name" value="YjbR-like"/>
    <property type="match status" value="1"/>
</dbReference>
<accession>A0A2A5AC51</accession>
<proteinExistence type="predicted"/>
<name>A0A2A5AC51_9GAMM</name>
<protein>
    <recommendedName>
        <fullName evidence="3">MmcQ-like protein</fullName>
    </recommendedName>
</protein>
<evidence type="ECO:0008006" key="3">
    <source>
        <dbReference type="Google" id="ProtNLM"/>
    </source>
</evidence>
<dbReference type="Proteomes" id="UP000218327">
    <property type="component" value="Unassembled WGS sequence"/>
</dbReference>
<dbReference type="PANTHER" id="PTHR35145">
    <property type="entry name" value="CYTOPLASMIC PROTEIN-RELATED"/>
    <property type="match status" value="1"/>
</dbReference>
<gene>
    <name evidence="1" type="ORF">COA96_18135</name>
</gene>
<dbReference type="PANTHER" id="PTHR35145:SF1">
    <property type="entry name" value="CYTOPLASMIC PROTEIN"/>
    <property type="match status" value="1"/>
</dbReference>
<organism evidence="1 2">
    <name type="scientific">SAR86 cluster bacterium</name>
    <dbReference type="NCBI Taxonomy" id="2030880"/>
    <lineage>
        <taxon>Bacteria</taxon>
        <taxon>Pseudomonadati</taxon>
        <taxon>Pseudomonadota</taxon>
        <taxon>Gammaproteobacteria</taxon>
        <taxon>SAR86 cluster</taxon>
    </lineage>
</organism>
<comment type="caution">
    <text evidence="1">The sequence shown here is derived from an EMBL/GenBank/DDBJ whole genome shotgun (WGS) entry which is preliminary data.</text>
</comment>
<reference evidence="2" key="1">
    <citation type="submission" date="2017-08" db="EMBL/GenBank/DDBJ databases">
        <title>A dynamic microbial community with high functional redundancy inhabits the cold, oxic subseafloor aquifer.</title>
        <authorList>
            <person name="Tully B.J."/>
            <person name="Wheat C.G."/>
            <person name="Glazer B.T."/>
            <person name="Huber J.A."/>
        </authorList>
    </citation>
    <scope>NUCLEOTIDE SEQUENCE [LARGE SCALE GENOMIC DNA]</scope>
</reference>